<dbReference type="AlphaFoldDB" id="A0A4S2LEL4"/>
<gene>
    <name evidence="2" type="ORF">CRM22_009452</name>
</gene>
<keyword evidence="1" id="KW-0812">Transmembrane</keyword>
<keyword evidence="1" id="KW-1133">Transmembrane helix</keyword>
<keyword evidence="3" id="KW-1185">Reference proteome</keyword>
<keyword evidence="1" id="KW-0472">Membrane</keyword>
<organism evidence="2 3">
    <name type="scientific">Opisthorchis felineus</name>
    <dbReference type="NCBI Taxonomy" id="147828"/>
    <lineage>
        <taxon>Eukaryota</taxon>
        <taxon>Metazoa</taxon>
        <taxon>Spiralia</taxon>
        <taxon>Lophotrochozoa</taxon>
        <taxon>Platyhelminthes</taxon>
        <taxon>Trematoda</taxon>
        <taxon>Digenea</taxon>
        <taxon>Opisthorchiida</taxon>
        <taxon>Opisthorchiata</taxon>
        <taxon>Opisthorchiidae</taxon>
        <taxon>Opisthorchis</taxon>
    </lineage>
</organism>
<feature type="transmembrane region" description="Helical" evidence="1">
    <location>
        <begin position="15"/>
        <end position="41"/>
    </location>
</feature>
<feature type="transmembrane region" description="Helical" evidence="1">
    <location>
        <begin position="94"/>
        <end position="122"/>
    </location>
</feature>
<evidence type="ECO:0000313" key="2">
    <source>
        <dbReference type="EMBL" id="TGZ58788.1"/>
    </source>
</evidence>
<accession>A0A4S2LEL4</accession>
<dbReference type="Proteomes" id="UP000308267">
    <property type="component" value="Unassembled WGS sequence"/>
</dbReference>
<comment type="caution">
    <text evidence="2">The sequence shown here is derived from an EMBL/GenBank/DDBJ whole genome shotgun (WGS) entry which is preliminary data.</text>
</comment>
<dbReference type="EMBL" id="SJOL01009133">
    <property type="protein sequence ID" value="TGZ58788.1"/>
    <property type="molecule type" value="Genomic_DNA"/>
</dbReference>
<protein>
    <submittedName>
        <fullName evidence="2">Uncharacterized protein</fullName>
    </submittedName>
</protein>
<sequence>MCVVYARYSSDMFDFWLSFFVTRLICCSTVLLWIPSVLVALRPCTPSPSASSYCFIGCESSLGAWPSSHIFSTVNYYTCLLIPGRWAGEGVRSAILTVCCLFFSSRAFVAVAVAAQICLFAHTKSPVS</sequence>
<evidence type="ECO:0000256" key="1">
    <source>
        <dbReference type="SAM" id="Phobius"/>
    </source>
</evidence>
<reference evidence="2 3" key="1">
    <citation type="journal article" date="2019" name="BMC Genomics">
        <title>New insights from Opisthorchis felineus genome: update on genomics of the epidemiologically important liver flukes.</title>
        <authorList>
            <person name="Ershov N.I."/>
            <person name="Mordvinov V.A."/>
            <person name="Prokhortchouk E.B."/>
            <person name="Pakharukova M.Y."/>
            <person name="Gunbin K.V."/>
            <person name="Ustyantsev K."/>
            <person name="Genaev M.A."/>
            <person name="Blinov A.G."/>
            <person name="Mazur A."/>
            <person name="Boulygina E."/>
            <person name="Tsygankova S."/>
            <person name="Khrameeva E."/>
            <person name="Chekanov N."/>
            <person name="Fan G."/>
            <person name="Xiao A."/>
            <person name="Zhang H."/>
            <person name="Xu X."/>
            <person name="Yang H."/>
            <person name="Solovyev V."/>
            <person name="Lee S.M."/>
            <person name="Liu X."/>
            <person name="Afonnikov D.A."/>
            <person name="Skryabin K.G."/>
        </authorList>
    </citation>
    <scope>NUCLEOTIDE SEQUENCE [LARGE SCALE GENOMIC DNA]</scope>
    <source>
        <strain evidence="2">AK-0245</strain>
        <tissue evidence="2">Whole organism</tissue>
    </source>
</reference>
<proteinExistence type="predicted"/>
<name>A0A4S2LEL4_OPIFE</name>
<evidence type="ECO:0000313" key="3">
    <source>
        <dbReference type="Proteomes" id="UP000308267"/>
    </source>
</evidence>